<dbReference type="InterPro" id="IPR003210">
    <property type="entry name" value="Signal_recog_particle_SRP14"/>
</dbReference>
<protein>
    <recommendedName>
        <fullName evidence="7">Signal recognition particle subunit SRP14</fullName>
    </recommendedName>
    <alternativeName>
        <fullName evidence="7">Signal recognition particle 14 kDa protein</fullName>
    </alternativeName>
</protein>
<organism evidence="8 9">
    <name type="scientific">Blyttiomyces helicus</name>
    <dbReference type="NCBI Taxonomy" id="388810"/>
    <lineage>
        <taxon>Eukaryota</taxon>
        <taxon>Fungi</taxon>
        <taxon>Fungi incertae sedis</taxon>
        <taxon>Chytridiomycota</taxon>
        <taxon>Chytridiomycota incertae sedis</taxon>
        <taxon>Chytridiomycetes</taxon>
        <taxon>Chytridiomycetes incertae sedis</taxon>
        <taxon>Blyttiomyces</taxon>
    </lineage>
</organism>
<evidence type="ECO:0000256" key="3">
    <source>
        <dbReference type="ARBA" id="ARBA00022490"/>
    </source>
</evidence>
<keyword evidence="4 7" id="KW-0694">RNA-binding</keyword>
<comment type="function">
    <text evidence="7">Component of the signal recognition particle (SRP) complex, a ribonucleoprotein complex that mediates the cotranslational targeting of secretory and membrane proteins to the endoplasmic reticulum (ER).</text>
</comment>
<reference evidence="9" key="1">
    <citation type="journal article" date="2018" name="Nat. Microbiol.">
        <title>Leveraging single-cell genomics to expand the fungal tree of life.</title>
        <authorList>
            <person name="Ahrendt S.R."/>
            <person name="Quandt C.A."/>
            <person name="Ciobanu D."/>
            <person name="Clum A."/>
            <person name="Salamov A."/>
            <person name="Andreopoulos B."/>
            <person name="Cheng J.F."/>
            <person name="Woyke T."/>
            <person name="Pelin A."/>
            <person name="Henrissat B."/>
            <person name="Reynolds N.K."/>
            <person name="Benny G.L."/>
            <person name="Smith M.E."/>
            <person name="James T.Y."/>
            <person name="Grigoriev I.V."/>
        </authorList>
    </citation>
    <scope>NUCLEOTIDE SEQUENCE [LARGE SCALE GENOMIC DNA]</scope>
</reference>
<keyword evidence="3 7" id="KW-0963">Cytoplasm</keyword>
<dbReference type="GO" id="GO:0006614">
    <property type="term" value="P:SRP-dependent cotranslational protein targeting to membrane"/>
    <property type="evidence" value="ECO:0007669"/>
    <property type="project" value="UniProtKB-UniRule"/>
</dbReference>
<keyword evidence="9" id="KW-1185">Reference proteome</keyword>
<dbReference type="InterPro" id="IPR009018">
    <property type="entry name" value="Signal_recog_particle_SRP9/14"/>
</dbReference>
<dbReference type="Pfam" id="PF02290">
    <property type="entry name" value="SRP14"/>
    <property type="match status" value="1"/>
</dbReference>
<accession>A0A4P9W6C2</accession>
<evidence type="ECO:0000313" key="8">
    <source>
        <dbReference type="EMBL" id="RKO88001.1"/>
    </source>
</evidence>
<comment type="subcellular location">
    <subcellularLocation>
        <location evidence="1 7">Cytoplasm</location>
    </subcellularLocation>
</comment>
<sequence length="166" mass="18413">MIDECAKKYLTSFMFRRFRGGERRGGWGGRGARRSDEDVRFDPPWTKAGVAKTQAGRKRMILMSTTNALLRKTSVQDPAATHSHEVKKATVNPTPETLLNPDVEFPCLVRAVCGTAGKTKISTLVLPADTDRFQDEYGNIVLAHMDSLKKKVKKPKKVVKGKPAEA</sequence>
<dbReference type="PANTHER" id="PTHR12013">
    <property type="entry name" value="SIGNAL RECOGNITION PARTICLE 14 KD PROTEIN"/>
    <property type="match status" value="1"/>
</dbReference>
<evidence type="ECO:0000256" key="5">
    <source>
        <dbReference type="ARBA" id="ARBA00023135"/>
    </source>
</evidence>
<dbReference type="SUPFAM" id="SSF54762">
    <property type="entry name" value="Signal recognition particle alu RNA binding heterodimer, SRP9/14"/>
    <property type="match status" value="1"/>
</dbReference>
<keyword evidence="6 7" id="KW-0687">Ribonucleoprotein</keyword>
<evidence type="ECO:0000313" key="9">
    <source>
        <dbReference type="Proteomes" id="UP000269721"/>
    </source>
</evidence>
<evidence type="ECO:0000256" key="6">
    <source>
        <dbReference type="ARBA" id="ARBA00023274"/>
    </source>
</evidence>
<comment type="similarity">
    <text evidence="2 7">Belongs to the SRP14 family.</text>
</comment>
<dbReference type="GO" id="GO:0008312">
    <property type="term" value="F:7S RNA binding"/>
    <property type="evidence" value="ECO:0007669"/>
    <property type="project" value="UniProtKB-UniRule"/>
</dbReference>
<dbReference type="EMBL" id="KZ997008">
    <property type="protein sequence ID" value="RKO88001.1"/>
    <property type="molecule type" value="Genomic_DNA"/>
</dbReference>
<dbReference type="AlphaFoldDB" id="A0A4P9W6C2"/>
<name>A0A4P9W6C2_9FUNG</name>
<dbReference type="Proteomes" id="UP000269721">
    <property type="component" value="Unassembled WGS sequence"/>
</dbReference>
<dbReference type="GO" id="GO:0005786">
    <property type="term" value="C:signal recognition particle, endoplasmic reticulum targeting"/>
    <property type="evidence" value="ECO:0007669"/>
    <property type="project" value="UniProtKB-UniRule"/>
</dbReference>
<evidence type="ECO:0000256" key="4">
    <source>
        <dbReference type="ARBA" id="ARBA00022884"/>
    </source>
</evidence>
<comment type="subunit">
    <text evidence="7">Component of a fungal signal recognition particle (SRP) complex that consists of a 7SL RNA molecule (scR1) and at least six protein subunits: SRP72, SRP68, SRP54, SEC65, SRP21 and SRP14.</text>
</comment>
<evidence type="ECO:0000256" key="2">
    <source>
        <dbReference type="ARBA" id="ARBA00010349"/>
    </source>
</evidence>
<dbReference type="OrthoDB" id="19209at2759"/>
<evidence type="ECO:0000256" key="1">
    <source>
        <dbReference type="ARBA" id="ARBA00004496"/>
    </source>
</evidence>
<proteinExistence type="inferred from homology"/>
<dbReference type="Gene3D" id="3.30.720.10">
    <property type="entry name" value="Signal recognition particle alu RNA binding heterodimer, srp9/1"/>
    <property type="match status" value="1"/>
</dbReference>
<gene>
    <name evidence="8" type="ORF">BDK51DRAFT_39090</name>
</gene>
<dbReference type="GO" id="GO:0030942">
    <property type="term" value="F:endoplasmic reticulum signal peptide binding"/>
    <property type="evidence" value="ECO:0007669"/>
    <property type="project" value="UniProtKB-UniRule"/>
</dbReference>
<evidence type="ECO:0000256" key="7">
    <source>
        <dbReference type="RuleBase" id="RU368100"/>
    </source>
</evidence>
<keyword evidence="5 7" id="KW-0733">Signal recognition particle</keyword>